<dbReference type="Pfam" id="PF14206">
    <property type="entry name" value="Cys_rich_CPCC"/>
    <property type="match status" value="1"/>
</dbReference>
<feature type="domain" description="Cysteine-rich CPCC" evidence="1">
    <location>
        <begin position="82"/>
        <end position="135"/>
    </location>
</feature>
<keyword evidence="3" id="KW-1185">Reference proteome</keyword>
<evidence type="ECO:0000259" key="1">
    <source>
        <dbReference type="Pfam" id="PF14206"/>
    </source>
</evidence>
<dbReference type="Proteomes" id="UP000690515">
    <property type="component" value="Unassembled WGS sequence"/>
</dbReference>
<dbReference type="InterPro" id="IPR025983">
    <property type="entry name" value="Cys_rich_CPCC"/>
</dbReference>
<sequence length="152" mass="17440">MKVISREEVVKLVTKCRLAFNSRDELLELLEDIDESVELENQVFEVLAELYIGVSNGYLSELYEGMTGKKVEVIGDVAEMFRCPCCNMKTLSEVYNQEEGTGYDICDYCNWEDDGTADIDSSSGANKGSIKEYRDRIKEQPNLFYRNKWLSN</sequence>
<dbReference type="RefSeq" id="WP_215822508.1">
    <property type="nucleotide sequence ID" value="NZ_JAGSOY010000192.1"/>
</dbReference>
<accession>A0ABS5ZK96</accession>
<organism evidence="2 3">
    <name type="scientific">Zooshikella harenae</name>
    <dbReference type="NCBI Taxonomy" id="2827238"/>
    <lineage>
        <taxon>Bacteria</taxon>
        <taxon>Pseudomonadati</taxon>
        <taxon>Pseudomonadota</taxon>
        <taxon>Gammaproteobacteria</taxon>
        <taxon>Oceanospirillales</taxon>
        <taxon>Zooshikellaceae</taxon>
        <taxon>Zooshikella</taxon>
    </lineage>
</organism>
<dbReference type="EMBL" id="JAGSOY010000192">
    <property type="protein sequence ID" value="MBU2714243.1"/>
    <property type="molecule type" value="Genomic_DNA"/>
</dbReference>
<comment type="caution">
    <text evidence="2">The sequence shown here is derived from an EMBL/GenBank/DDBJ whole genome shotgun (WGS) entry which is preliminary data.</text>
</comment>
<proteinExistence type="predicted"/>
<name>A0ABS5ZK96_9GAMM</name>
<evidence type="ECO:0000313" key="3">
    <source>
        <dbReference type="Proteomes" id="UP000690515"/>
    </source>
</evidence>
<evidence type="ECO:0000313" key="2">
    <source>
        <dbReference type="EMBL" id="MBU2714243.1"/>
    </source>
</evidence>
<reference evidence="2 3" key="1">
    <citation type="submission" date="2021-04" db="EMBL/GenBank/DDBJ databases">
        <authorList>
            <person name="Pira H."/>
            <person name="Risdian C."/>
            <person name="Wink J."/>
        </authorList>
    </citation>
    <scope>NUCLEOTIDE SEQUENCE [LARGE SCALE GENOMIC DNA]</scope>
    <source>
        <strain evidence="2 3">WH53</strain>
    </source>
</reference>
<protein>
    <recommendedName>
        <fullName evidence="1">Cysteine-rich CPCC domain-containing protein</fullName>
    </recommendedName>
</protein>
<gene>
    <name evidence="2" type="ORF">KCG35_24660</name>
</gene>